<comment type="caution">
    <text evidence="1">The sequence shown here is derived from an EMBL/GenBank/DDBJ whole genome shotgun (WGS) entry which is preliminary data.</text>
</comment>
<organism evidence="1 2">
    <name type="scientific">candidate division MSBL1 archaeon SCGC-AAA259D14</name>
    <dbReference type="NCBI Taxonomy" id="1698261"/>
    <lineage>
        <taxon>Archaea</taxon>
        <taxon>Methanobacteriati</taxon>
        <taxon>Methanobacteriota</taxon>
        <taxon>candidate division MSBL1</taxon>
    </lineage>
</organism>
<protein>
    <submittedName>
        <fullName evidence="1">Uncharacterized protein</fullName>
    </submittedName>
</protein>
<accession>A0A133U4Y1</accession>
<proteinExistence type="predicted"/>
<keyword evidence="2" id="KW-1185">Reference proteome</keyword>
<dbReference type="Proteomes" id="UP000070589">
    <property type="component" value="Unassembled WGS sequence"/>
</dbReference>
<reference evidence="1 2" key="1">
    <citation type="journal article" date="2016" name="Sci. Rep.">
        <title>Metabolic traits of an uncultured archaeal lineage -MSBL1- from brine pools of the Red Sea.</title>
        <authorList>
            <person name="Mwirichia R."/>
            <person name="Alam I."/>
            <person name="Rashid M."/>
            <person name="Vinu M."/>
            <person name="Ba-Alawi W."/>
            <person name="Anthony Kamau A."/>
            <person name="Kamanda Ngugi D."/>
            <person name="Goker M."/>
            <person name="Klenk H.P."/>
            <person name="Bajic V."/>
            <person name="Stingl U."/>
        </authorList>
    </citation>
    <scope>NUCLEOTIDE SEQUENCE [LARGE SCALE GENOMIC DNA]</scope>
    <source>
        <strain evidence="1">SCGC-AAA259D14</strain>
    </source>
</reference>
<dbReference type="EMBL" id="LHXL01000047">
    <property type="protein sequence ID" value="KXA89241.1"/>
    <property type="molecule type" value="Genomic_DNA"/>
</dbReference>
<name>A0A133U4Y1_9EURY</name>
<sequence>FFCLYFVSQKPRNNGAKGLYSEIKEKVSKLGINRWNFEDFYDVEKRLKNKNEFGGNPKHFD</sequence>
<evidence type="ECO:0000313" key="2">
    <source>
        <dbReference type="Proteomes" id="UP000070589"/>
    </source>
</evidence>
<dbReference type="AlphaFoldDB" id="A0A133U4Y1"/>
<evidence type="ECO:0000313" key="1">
    <source>
        <dbReference type="EMBL" id="KXA89241.1"/>
    </source>
</evidence>
<feature type="non-terminal residue" evidence="1">
    <location>
        <position position="1"/>
    </location>
</feature>
<gene>
    <name evidence="1" type="ORF">AKJ62_03465</name>
</gene>